<feature type="domain" description="OmpR/PhoB-type" evidence="9">
    <location>
        <begin position="127"/>
        <end position="226"/>
    </location>
</feature>
<keyword evidence="1 6" id="KW-0597">Phosphoprotein</keyword>
<evidence type="ECO:0000313" key="10">
    <source>
        <dbReference type="EMBL" id="BAH74272.1"/>
    </source>
</evidence>
<feature type="domain" description="Response regulatory" evidence="8">
    <location>
        <begin position="4"/>
        <end position="117"/>
    </location>
</feature>
<evidence type="ECO:0000256" key="3">
    <source>
        <dbReference type="ARBA" id="ARBA00023015"/>
    </source>
</evidence>
<dbReference type="SMART" id="SM00862">
    <property type="entry name" value="Trans_reg_C"/>
    <property type="match status" value="1"/>
</dbReference>
<dbReference type="InterPro" id="IPR001789">
    <property type="entry name" value="Sig_transdc_resp-reg_receiver"/>
</dbReference>
<protein>
    <submittedName>
        <fullName evidence="10">OmpR family two-component response regulator</fullName>
    </submittedName>
</protein>
<dbReference type="InterPro" id="IPR039420">
    <property type="entry name" value="WalR-like"/>
</dbReference>
<dbReference type="GO" id="GO:0032993">
    <property type="term" value="C:protein-DNA complex"/>
    <property type="evidence" value="ECO:0007669"/>
    <property type="project" value="TreeGrafter"/>
</dbReference>
<dbReference type="InterPro" id="IPR011006">
    <property type="entry name" value="CheY-like_superfamily"/>
</dbReference>
<dbReference type="CDD" id="cd00383">
    <property type="entry name" value="trans_reg_C"/>
    <property type="match status" value="1"/>
</dbReference>
<keyword evidence="2" id="KW-0902">Two-component regulatory system</keyword>
<dbReference type="InterPro" id="IPR036388">
    <property type="entry name" value="WH-like_DNA-bd_sf"/>
</dbReference>
<dbReference type="GO" id="GO:0000976">
    <property type="term" value="F:transcription cis-regulatory region binding"/>
    <property type="evidence" value="ECO:0007669"/>
    <property type="project" value="TreeGrafter"/>
</dbReference>
<dbReference type="Gene3D" id="6.10.250.690">
    <property type="match status" value="1"/>
</dbReference>
<evidence type="ECO:0000256" key="5">
    <source>
        <dbReference type="ARBA" id="ARBA00023163"/>
    </source>
</evidence>
<dbReference type="PANTHER" id="PTHR48111:SF4">
    <property type="entry name" value="DNA-BINDING DUAL TRANSCRIPTIONAL REGULATOR OMPR"/>
    <property type="match status" value="1"/>
</dbReference>
<dbReference type="Pfam" id="PF00072">
    <property type="entry name" value="Response_reg"/>
    <property type="match status" value="1"/>
</dbReference>
<name>C4XJR7_SOLM1</name>
<keyword evidence="11" id="KW-1185">Reference proteome</keyword>
<keyword evidence="5" id="KW-0804">Transcription</keyword>
<dbReference type="PROSITE" id="PS51755">
    <property type="entry name" value="OMPR_PHOB"/>
    <property type="match status" value="1"/>
</dbReference>
<dbReference type="RefSeq" id="WP_012750347.1">
    <property type="nucleotide sequence ID" value="NC_012796.1"/>
</dbReference>
<dbReference type="PANTHER" id="PTHR48111">
    <property type="entry name" value="REGULATOR OF RPOS"/>
    <property type="match status" value="1"/>
</dbReference>
<evidence type="ECO:0000256" key="6">
    <source>
        <dbReference type="PROSITE-ProRule" id="PRU00169"/>
    </source>
</evidence>
<dbReference type="STRING" id="573370.DMR_07810"/>
<proteinExistence type="predicted"/>
<dbReference type="Pfam" id="PF00486">
    <property type="entry name" value="Trans_reg_C"/>
    <property type="match status" value="1"/>
</dbReference>
<evidence type="ECO:0000259" key="9">
    <source>
        <dbReference type="PROSITE" id="PS51755"/>
    </source>
</evidence>
<dbReference type="SUPFAM" id="SSF52172">
    <property type="entry name" value="CheY-like"/>
    <property type="match status" value="1"/>
</dbReference>
<keyword evidence="4 7" id="KW-0238">DNA-binding</keyword>
<dbReference type="GO" id="GO:0005829">
    <property type="term" value="C:cytosol"/>
    <property type="evidence" value="ECO:0007669"/>
    <property type="project" value="TreeGrafter"/>
</dbReference>
<feature type="modified residue" description="4-aspartylphosphate" evidence="6">
    <location>
        <position position="53"/>
    </location>
</feature>
<organism evidence="10 11">
    <name type="scientific">Solidesulfovibrio magneticus (strain ATCC 700980 / DSM 13731 / RS-1)</name>
    <name type="common">Desulfovibrio magneticus</name>
    <dbReference type="NCBI Taxonomy" id="573370"/>
    <lineage>
        <taxon>Bacteria</taxon>
        <taxon>Pseudomonadati</taxon>
        <taxon>Thermodesulfobacteriota</taxon>
        <taxon>Desulfovibrionia</taxon>
        <taxon>Desulfovibrionales</taxon>
        <taxon>Desulfovibrionaceae</taxon>
        <taxon>Solidesulfovibrio</taxon>
    </lineage>
</organism>
<evidence type="ECO:0000313" key="11">
    <source>
        <dbReference type="Proteomes" id="UP000009071"/>
    </source>
</evidence>
<evidence type="ECO:0000256" key="4">
    <source>
        <dbReference type="ARBA" id="ARBA00023125"/>
    </source>
</evidence>
<keyword evidence="3" id="KW-0805">Transcription regulation</keyword>
<evidence type="ECO:0000256" key="1">
    <source>
        <dbReference type="ARBA" id="ARBA00022553"/>
    </source>
</evidence>
<feature type="DNA-binding region" description="OmpR/PhoB-type" evidence="7">
    <location>
        <begin position="127"/>
        <end position="226"/>
    </location>
</feature>
<dbReference type="GO" id="GO:0000156">
    <property type="term" value="F:phosphorelay response regulator activity"/>
    <property type="evidence" value="ECO:0007669"/>
    <property type="project" value="TreeGrafter"/>
</dbReference>
<dbReference type="Gene3D" id="1.10.10.10">
    <property type="entry name" value="Winged helix-like DNA-binding domain superfamily/Winged helix DNA-binding domain"/>
    <property type="match status" value="1"/>
</dbReference>
<dbReference type="SUPFAM" id="SSF46894">
    <property type="entry name" value="C-terminal effector domain of the bipartite response regulators"/>
    <property type="match status" value="1"/>
</dbReference>
<dbReference type="FunFam" id="3.40.50.2300:FF:000001">
    <property type="entry name" value="DNA-binding response regulator PhoB"/>
    <property type="match status" value="1"/>
</dbReference>
<dbReference type="InterPro" id="IPR016032">
    <property type="entry name" value="Sig_transdc_resp-reg_C-effctor"/>
</dbReference>
<gene>
    <name evidence="10" type="ordered locus">DMR_07810</name>
</gene>
<reference evidence="10 11" key="1">
    <citation type="journal article" date="2009" name="Genome Res.">
        <title>Whole genome sequence of Desulfovibrio magneticus strain RS-1 revealed common gene clusters in magnetotactic bacteria.</title>
        <authorList>
            <person name="Nakazawa H."/>
            <person name="Arakaki A."/>
            <person name="Narita-Yamada S."/>
            <person name="Yashiro I."/>
            <person name="Jinno K."/>
            <person name="Aoki N."/>
            <person name="Tsuruyama A."/>
            <person name="Okamura Y."/>
            <person name="Tanikawa S."/>
            <person name="Fujita N."/>
            <person name="Takeyama H."/>
            <person name="Matsunaga T."/>
        </authorList>
    </citation>
    <scope>NUCLEOTIDE SEQUENCE [LARGE SCALE GENOMIC DNA]</scope>
    <source>
        <strain evidence="11">ATCC 700980 / DSM 13731 / RS-1</strain>
    </source>
</reference>
<evidence type="ECO:0000259" key="8">
    <source>
        <dbReference type="PROSITE" id="PS50110"/>
    </source>
</evidence>
<dbReference type="HOGENOM" id="CLU_000445_30_4_7"/>
<dbReference type="InterPro" id="IPR001867">
    <property type="entry name" value="OmpR/PhoB-type_DNA-bd"/>
</dbReference>
<sequence length="229" mass="25402">MKDVVLIIDDDLKLRKMLGDYLAGYGYEVRELPDGGEAAKALEQLRPSVVILDIMMPGKDGLEVLADIRRASTVPVIMLTAKGDPMDRVVGLEMGADDYLPKPFNLRELLARIRAALRRHAPEAPNKGRLKSGGISLDLSLETLTIGTTRYELSTVEFNVLSALMRNPDIPLSRDALLNLGWGEDAVVSDRSVDVHISKLRSILKQHHGHEKRIKTVWGFGYKFSSKST</sequence>
<dbReference type="EMBL" id="AP010904">
    <property type="protein sequence ID" value="BAH74272.1"/>
    <property type="molecule type" value="Genomic_DNA"/>
</dbReference>
<dbReference type="Gene3D" id="3.40.50.2300">
    <property type="match status" value="1"/>
</dbReference>
<dbReference type="GO" id="GO:0006355">
    <property type="term" value="P:regulation of DNA-templated transcription"/>
    <property type="evidence" value="ECO:0007669"/>
    <property type="project" value="InterPro"/>
</dbReference>
<dbReference type="AlphaFoldDB" id="C4XJR7"/>
<evidence type="ECO:0000256" key="2">
    <source>
        <dbReference type="ARBA" id="ARBA00023012"/>
    </source>
</evidence>
<accession>C4XJR7</accession>
<dbReference type="OrthoDB" id="368799at2"/>
<dbReference type="KEGG" id="dma:DMR_07810"/>
<dbReference type="SMART" id="SM00448">
    <property type="entry name" value="REC"/>
    <property type="match status" value="1"/>
</dbReference>
<dbReference type="Proteomes" id="UP000009071">
    <property type="component" value="Chromosome"/>
</dbReference>
<dbReference type="eggNOG" id="COG0745">
    <property type="taxonomic scope" value="Bacteria"/>
</dbReference>
<dbReference type="PROSITE" id="PS50110">
    <property type="entry name" value="RESPONSE_REGULATORY"/>
    <property type="match status" value="1"/>
</dbReference>
<evidence type="ECO:0000256" key="7">
    <source>
        <dbReference type="PROSITE-ProRule" id="PRU01091"/>
    </source>
</evidence>